<evidence type="ECO:0000256" key="6">
    <source>
        <dbReference type="ARBA" id="ARBA00022692"/>
    </source>
</evidence>
<dbReference type="Pfam" id="PF01434">
    <property type="entry name" value="Peptidase_M41"/>
    <property type="match status" value="1"/>
</dbReference>
<dbReference type="InterPro" id="IPR000642">
    <property type="entry name" value="Peptidase_M41"/>
</dbReference>
<keyword evidence="5" id="KW-0645">Protease</keyword>
<dbReference type="GO" id="GO:0004176">
    <property type="term" value="F:ATP-dependent peptidase activity"/>
    <property type="evidence" value="ECO:0007669"/>
    <property type="project" value="InterPro"/>
</dbReference>
<dbReference type="Gene3D" id="1.10.8.60">
    <property type="match status" value="1"/>
</dbReference>
<organism evidence="18 19">
    <name type="scientific">Dictyostelium firmibasis</name>
    <dbReference type="NCBI Taxonomy" id="79012"/>
    <lineage>
        <taxon>Eukaryota</taxon>
        <taxon>Amoebozoa</taxon>
        <taxon>Evosea</taxon>
        <taxon>Eumycetozoa</taxon>
        <taxon>Dictyostelia</taxon>
        <taxon>Dictyosteliales</taxon>
        <taxon>Dictyosteliaceae</taxon>
        <taxon>Dictyostelium</taxon>
    </lineage>
</organism>
<keyword evidence="7" id="KW-0479">Metal-binding</keyword>
<keyword evidence="10" id="KW-0862">Zinc</keyword>
<dbReference type="InterPro" id="IPR011546">
    <property type="entry name" value="Pept_M41_FtsH_extracell"/>
</dbReference>
<keyword evidence="19" id="KW-1185">Reference proteome</keyword>
<evidence type="ECO:0000313" key="18">
    <source>
        <dbReference type="EMBL" id="KAK5574984.1"/>
    </source>
</evidence>
<dbReference type="FunFam" id="1.10.8.60:FF:000019">
    <property type="entry name" value="AFG3-like AAA ATPase 2"/>
    <property type="match status" value="1"/>
</dbReference>
<dbReference type="NCBIfam" id="TIGR01241">
    <property type="entry name" value="FtsH_fam"/>
    <property type="match status" value="1"/>
</dbReference>
<evidence type="ECO:0000256" key="9">
    <source>
        <dbReference type="ARBA" id="ARBA00022801"/>
    </source>
</evidence>
<comment type="subcellular location">
    <subcellularLocation>
        <location evidence="2">Mitochondrion membrane</location>
        <topology evidence="2">Multi-pass membrane protein</topology>
    </subcellularLocation>
</comment>
<name>A0AAN7YKV1_9MYCE</name>
<dbReference type="GO" id="GO:0005524">
    <property type="term" value="F:ATP binding"/>
    <property type="evidence" value="ECO:0007669"/>
    <property type="project" value="UniProtKB-KW"/>
</dbReference>
<keyword evidence="8" id="KW-0547">Nucleotide-binding</keyword>
<keyword evidence="9" id="KW-0378">Hydrolase</keyword>
<dbReference type="InterPro" id="IPR027417">
    <property type="entry name" value="P-loop_NTPase"/>
</dbReference>
<feature type="compositionally biased region" description="Basic and acidic residues" evidence="16">
    <location>
        <begin position="101"/>
        <end position="206"/>
    </location>
</feature>
<dbReference type="PROSITE" id="PS00674">
    <property type="entry name" value="AAA"/>
    <property type="match status" value="1"/>
</dbReference>
<dbReference type="Pfam" id="PF00004">
    <property type="entry name" value="AAA"/>
    <property type="match status" value="1"/>
</dbReference>
<feature type="domain" description="AAA+ ATPase" evidence="17">
    <location>
        <begin position="410"/>
        <end position="548"/>
    </location>
</feature>
<sequence>MSTSSNILKTTKVLFSSTSNNVTLKPNSRLISYLNRALNNSYNNIQSQSLINRNKNIFKCNIYSNFNNNNNKDETNKLFISEIQKFRTFSTSTPSQPPKNSDGEKEIVKDEKDSVKQQEEEKIEKEKQEEKNEKQQQEGGEIEKEKQDKDKQRQEEGEIEKEKQEENKEKQEEKENKEKEEKESKEKEERDNKEKEENENKEEDKNNNKYKLQEPLLKKKIILGLIIANALIFLTINPGEENEIDYQTFRNKILPNGHIESITLTNTVAQVIEKIPTEIGLESSIKVYKITIISPEDFQKKLQEDQDELGIPLNKQLFASFNHPNKILRELISIAPSMLLIGTLMYLSRGINSFSKGASNLFKGKSKAVKAQSTTTFKDVAGMDEAKEEIMEFVSFLKNPSRYKKLGARIPKGAILSGPPGTGKTLLAKATAGEAGVNFYTISGSDFIEMFVGVGPSRVRDLFKEARANTPCIVFIDEIDAVGRARSRGGFHNDERENTLNQLLVEMDGFSSTSGVVVFAGTNRSDVLDPALLRPGRFDRQIYVGKPDIKGRKDIFMVHLKNIKVDGEMEEIAKKLATLTPGFSGADIANVCNEGALVAARKDAKSANFNHFEEAIERVLVGLKRESRVLSPEERTIVAHHEAGHAIVGWFLEHTDPLLKVSIVPRGSGTLGFAQYQPKDQYLYTREQLFDRICVSLGGRVAESIIFDRISTGAMDDLDKVTKMASASVVHYGMSEKVGVASFKKEGEDITVVKPYSQATARMIDEEIRKMVNEAYSKTTDLLNGKKDLLIKLATILLEKEVIQRDDLRDILGPRPFGEQTTWAELTGEKEKQPENNEQIKEAELSTEQQKEEKQENSDENLKKETI</sequence>
<evidence type="ECO:0000256" key="14">
    <source>
        <dbReference type="ARBA" id="ARBA00023128"/>
    </source>
</evidence>
<dbReference type="SMART" id="SM00382">
    <property type="entry name" value="AAA"/>
    <property type="match status" value="1"/>
</dbReference>
<feature type="region of interest" description="Disordered" evidence="16">
    <location>
        <begin position="89"/>
        <end position="206"/>
    </location>
</feature>
<proteinExistence type="inferred from homology"/>
<keyword evidence="12" id="KW-1133">Transmembrane helix</keyword>
<evidence type="ECO:0000256" key="1">
    <source>
        <dbReference type="ARBA" id="ARBA00001947"/>
    </source>
</evidence>
<feature type="compositionally biased region" description="Basic and acidic residues" evidence="16">
    <location>
        <begin position="827"/>
        <end position="867"/>
    </location>
</feature>
<evidence type="ECO:0000256" key="11">
    <source>
        <dbReference type="ARBA" id="ARBA00022840"/>
    </source>
</evidence>
<comment type="caution">
    <text evidence="18">The sequence shown here is derived from an EMBL/GenBank/DDBJ whole genome shotgun (WGS) entry which is preliminary data.</text>
</comment>
<evidence type="ECO:0000259" key="17">
    <source>
        <dbReference type="SMART" id="SM00382"/>
    </source>
</evidence>
<evidence type="ECO:0000256" key="8">
    <source>
        <dbReference type="ARBA" id="ARBA00022741"/>
    </source>
</evidence>
<dbReference type="SUPFAM" id="SSF52540">
    <property type="entry name" value="P-loop containing nucleoside triphosphate hydrolases"/>
    <property type="match status" value="1"/>
</dbReference>
<dbReference type="InterPro" id="IPR003593">
    <property type="entry name" value="AAA+_ATPase"/>
</dbReference>
<evidence type="ECO:0000256" key="12">
    <source>
        <dbReference type="ARBA" id="ARBA00022989"/>
    </source>
</evidence>
<feature type="region of interest" description="Disordered" evidence="16">
    <location>
        <begin position="814"/>
        <end position="867"/>
    </location>
</feature>
<dbReference type="FunFam" id="1.20.58.760:FF:000003">
    <property type="entry name" value="AFG3-like AAA ATPase 2"/>
    <property type="match status" value="1"/>
</dbReference>
<keyword evidence="11" id="KW-0067">ATP-binding</keyword>
<dbReference type="InterPro" id="IPR041569">
    <property type="entry name" value="AAA_lid_3"/>
</dbReference>
<dbReference type="EMBL" id="JAVFKY010000006">
    <property type="protein sequence ID" value="KAK5574984.1"/>
    <property type="molecule type" value="Genomic_DNA"/>
</dbReference>
<reference evidence="18 19" key="1">
    <citation type="submission" date="2023-11" db="EMBL/GenBank/DDBJ databases">
        <title>Dfirmibasis_genome.</title>
        <authorList>
            <person name="Edelbroek B."/>
            <person name="Kjellin J."/>
            <person name="Jerlstrom-Hultqvist J."/>
            <person name="Soderbom F."/>
        </authorList>
    </citation>
    <scope>NUCLEOTIDE SEQUENCE [LARGE SCALE GENOMIC DNA]</scope>
    <source>
        <strain evidence="18 19">TNS-C-14</strain>
    </source>
</reference>
<dbReference type="FunFam" id="3.40.50.300:FF:000001">
    <property type="entry name" value="ATP-dependent zinc metalloprotease FtsH"/>
    <property type="match status" value="1"/>
</dbReference>
<dbReference type="GO" id="GO:0004222">
    <property type="term" value="F:metalloendopeptidase activity"/>
    <property type="evidence" value="ECO:0007669"/>
    <property type="project" value="InterPro"/>
</dbReference>
<comment type="cofactor">
    <cofactor evidence="1">
        <name>Zn(2+)</name>
        <dbReference type="ChEBI" id="CHEBI:29105"/>
    </cofactor>
</comment>
<keyword evidence="15" id="KW-0472">Membrane</keyword>
<evidence type="ECO:0000256" key="15">
    <source>
        <dbReference type="ARBA" id="ARBA00023136"/>
    </source>
</evidence>
<dbReference type="InterPro" id="IPR003960">
    <property type="entry name" value="ATPase_AAA_CS"/>
</dbReference>
<dbReference type="GO" id="GO:0016887">
    <property type="term" value="F:ATP hydrolysis activity"/>
    <property type="evidence" value="ECO:0007669"/>
    <property type="project" value="InterPro"/>
</dbReference>
<dbReference type="GO" id="GO:0005745">
    <property type="term" value="C:m-AAA complex"/>
    <property type="evidence" value="ECO:0007669"/>
    <property type="project" value="TreeGrafter"/>
</dbReference>
<dbReference type="PANTHER" id="PTHR43655:SF30">
    <property type="entry name" value="PEPTIDASE M41, FTSH DOMAIN-CONTAINING PROTEIN"/>
    <property type="match status" value="1"/>
</dbReference>
<gene>
    <name evidence="18" type="ORF">RB653_010239</name>
</gene>
<dbReference type="Proteomes" id="UP001344447">
    <property type="component" value="Unassembled WGS sequence"/>
</dbReference>
<dbReference type="InterPro" id="IPR005936">
    <property type="entry name" value="FtsH"/>
</dbReference>
<protein>
    <recommendedName>
        <fullName evidence="17">AAA+ ATPase domain-containing protein</fullName>
    </recommendedName>
</protein>
<evidence type="ECO:0000256" key="4">
    <source>
        <dbReference type="ARBA" id="ARBA00010550"/>
    </source>
</evidence>
<dbReference type="Gene3D" id="3.40.1690.20">
    <property type="match status" value="1"/>
</dbReference>
<dbReference type="HAMAP" id="MF_01458">
    <property type="entry name" value="FtsH"/>
    <property type="match status" value="1"/>
</dbReference>
<keyword evidence="14" id="KW-0496">Mitochondrion</keyword>
<dbReference type="Pfam" id="PF17862">
    <property type="entry name" value="AAA_lid_3"/>
    <property type="match status" value="1"/>
</dbReference>
<dbReference type="InterPro" id="IPR050928">
    <property type="entry name" value="ATP-dep_Zn_Metalloprotease"/>
</dbReference>
<dbReference type="SUPFAM" id="SSF140990">
    <property type="entry name" value="FtsH protease domain-like"/>
    <property type="match status" value="1"/>
</dbReference>
<dbReference type="InterPro" id="IPR003959">
    <property type="entry name" value="ATPase_AAA_core"/>
</dbReference>
<dbReference type="CDD" id="cd19501">
    <property type="entry name" value="RecA-like_FtsH"/>
    <property type="match status" value="1"/>
</dbReference>
<keyword evidence="6" id="KW-0812">Transmembrane</keyword>
<evidence type="ECO:0000256" key="13">
    <source>
        <dbReference type="ARBA" id="ARBA00023049"/>
    </source>
</evidence>
<dbReference type="Gene3D" id="3.40.50.300">
    <property type="entry name" value="P-loop containing nucleotide triphosphate hydrolases"/>
    <property type="match status" value="1"/>
</dbReference>
<evidence type="ECO:0000256" key="5">
    <source>
        <dbReference type="ARBA" id="ARBA00022670"/>
    </source>
</evidence>
<evidence type="ECO:0000256" key="10">
    <source>
        <dbReference type="ARBA" id="ARBA00022833"/>
    </source>
</evidence>
<evidence type="ECO:0000256" key="7">
    <source>
        <dbReference type="ARBA" id="ARBA00022723"/>
    </source>
</evidence>
<dbReference type="GO" id="GO:0008270">
    <property type="term" value="F:zinc ion binding"/>
    <property type="evidence" value="ECO:0007669"/>
    <property type="project" value="InterPro"/>
</dbReference>
<evidence type="ECO:0000256" key="3">
    <source>
        <dbReference type="ARBA" id="ARBA00010044"/>
    </source>
</evidence>
<dbReference type="PANTHER" id="PTHR43655">
    <property type="entry name" value="ATP-DEPENDENT PROTEASE"/>
    <property type="match status" value="1"/>
</dbReference>
<dbReference type="GO" id="GO:0034982">
    <property type="term" value="P:mitochondrial protein processing"/>
    <property type="evidence" value="ECO:0007669"/>
    <property type="project" value="TreeGrafter"/>
</dbReference>
<dbReference type="InterPro" id="IPR037219">
    <property type="entry name" value="Peptidase_M41-like"/>
</dbReference>
<accession>A0AAN7YKV1</accession>
<evidence type="ECO:0000256" key="16">
    <source>
        <dbReference type="SAM" id="MobiDB-lite"/>
    </source>
</evidence>
<comment type="similarity">
    <text evidence="3">In the C-terminal section; belongs to the peptidase M41 family.</text>
</comment>
<evidence type="ECO:0000256" key="2">
    <source>
        <dbReference type="ARBA" id="ARBA00004225"/>
    </source>
</evidence>
<evidence type="ECO:0000313" key="19">
    <source>
        <dbReference type="Proteomes" id="UP001344447"/>
    </source>
</evidence>
<dbReference type="AlphaFoldDB" id="A0AAN7YKV1"/>
<keyword evidence="13" id="KW-0482">Metalloprotease</keyword>
<dbReference type="Gene3D" id="1.20.58.760">
    <property type="entry name" value="Peptidase M41"/>
    <property type="match status" value="1"/>
</dbReference>
<comment type="similarity">
    <text evidence="4">In the N-terminal section; belongs to the AAA ATPase family.</text>
</comment>
<dbReference type="Pfam" id="PF06480">
    <property type="entry name" value="FtsH_ext"/>
    <property type="match status" value="1"/>
</dbReference>